<gene>
    <name evidence="2" type="ORF">K3166_11020</name>
</gene>
<protein>
    <submittedName>
        <fullName evidence="2">Protein phosphatase 2C domain-containing protein</fullName>
    </submittedName>
</protein>
<dbReference type="SUPFAM" id="SSF81606">
    <property type="entry name" value="PP2C-like"/>
    <property type="match status" value="1"/>
</dbReference>
<dbReference type="Pfam" id="PF13672">
    <property type="entry name" value="PP2C_2"/>
    <property type="match status" value="1"/>
</dbReference>
<keyword evidence="3" id="KW-1185">Reference proteome</keyword>
<accession>A0ABX8ZG66</accession>
<feature type="domain" description="PPM-type phosphatase" evidence="1">
    <location>
        <begin position="1"/>
        <end position="227"/>
    </location>
</feature>
<proteinExistence type="predicted"/>
<dbReference type="RefSeq" id="WP_221422270.1">
    <property type="nucleotide sequence ID" value="NZ_CP081297.1"/>
</dbReference>
<dbReference type="Proteomes" id="UP000824280">
    <property type="component" value="Chromosome"/>
</dbReference>
<sequence length="230" mass="24563">MTALRYWALSRCGLRAENQDACVAPGLGLVEENTVVHGAITLSWDGEVVAIADGVGGGPDGRLAAITALRTLTAHSVKRNDPLQLEKLLRTADLAVQGLKSSRGRPSTTIAGISTNADFTHIFNLGDTRVYDLSHEQRLLTEDHRSTMNRSAITRFLGGGPAQGVPRITTLATEARRLLICSDGLYNFVASSTLALLAERDPQGELPRIFDVAEALGSNDNLSAIVCEIS</sequence>
<dbReference type="SMART" id="SM00332">
    <property type="entry name" value="PP2Cc"/>
    <property type="match status" value="1"/>
</dbReference>
<reference evidence="2 3" key="1">
    <citation type="submission" date="2021-08" db="EMBL/GenBank/DDBJ databases">
        <title>Comparative Genomics Analysis of the Genus Qipengyuania Reveals Extensive Genetic Diversity and Metabolic Versatility, Including the Description of Fifteen Novel Species.</title>
        <authorList>
            <person name="Liu Y."/>
        </authorList>
    </citation>
    <scope>NUCLEOTIDE SEQUENCE [LARGE SCALE GENOMIC DNA]</scope>
    <source>
        <strain evidence="2 3">1XM2-8</strain>
    </source>
</reference>
<dbReference type="EMBL" id="CP081297">
    <property type="protein sequence ID" value="QZD86728.1"/>
    <property type="molecule type" value="Genomic_DNA"/>
</dbReference>
<evidence type="ECO:0000259" key="1">
    <source>
        <dbReference type="SMART" id="SM00332"/>
    </source>
</evidence>
<name>A0ABX8ZG66_9SPHN</name>
<dbReference type="InterPro" id="IPR036457">
    <property type="entry name" value="PPM-type-like_dom_sf"/>
</dbReference>
<organism evidence="2 3">
    <name type="scientific">Qipengyuania psychrotolerans</name>
    <dbReference type="NCBI Taxonomy" id="2867238"/>
    <lineage>
        <taxon>Bacteria</taxon>
        <taxon>Pseudomonadati</taxon>
        <taxon>Pseudomonadota</taxon>
        <taxon>Alphaproteobacteria</taxon>
        <taxon>Sphingomonadales</taxon>
        <taxon>Erythrobacteraceae</taxon>
        <taxon>Qipengyuania</taxon>
    </lineage>
</organism>
<dbReference type="InterPro" id="IPR001932">
    <property type="entry name" value="PPM-type_phosphatase-like_dom"/>
</dbReference>
<evidence type="ECO:0000313" key="3">
    <source>
        <dbReference type="Proteomes" id="UP000824280"/>
    </source>
</evidence>
<dbReference type="Gene3D" id="3.60.40.10">
    <property type="entry name" value="PPM-type phosphatase domain"/>
    <property type="match status" value="1"/>
</dbReference>
<evidence type="ECO:0000313" key="2">
    <source>
        <dbReference type="EMBL" id="QZD86728.1"/>
    </source>
</evidence>